<dbReference type="PANTHER" id="PTHR13617:SF14">
    <property type="entry name" value="PROTEIN ABHD18"/>
    <property type="match status" value="1"/>
</dbReference>
<dbReference type="InterPro" id="IPR029058">
    <property type="entry name" value="AB_hydrolase_fold"/>
</dbReference>
<dbReference type="SUPFAM" id="SSF53474">
    <property type="entry name" value="alpha/beta-Hydrolases"/>
    <property type="match status" value="1"/>
</dbReference>
<evidence type="ECO:0000313" key="1">
    <source>
        <dbReference type="EMBL" id="KAK3273638.1"/>
    </source>
</evidence>
<accession>A0AAE0G9B2</accession>
<dbReference type="Gene3D" id="3.40.50.1820">
    <property type="entry name" value="alpha/beta hydrolase"/>
    <property type="match status" value="1"/>
</dbReference>
<keyword evidence="2" id="KW-1185">Reference proteome</keyword>
<name>A0AAE0G9B2_9CHLO</name>
<proteinExistence type="predicted"/>
<dbReference type="Proteomes" id="UP001190700">
    <property type="component" value="Unassembled WGS sequence"/>
</dbReference>
<sequence length="306" mass="33740">MVNMHRAIDRLVGVLARQNGSFYSKGWGDLEFWYSAERAKFDWTYPIQFGGSSLDVAESVRTASWPPSKLDLAWQPVKITPQYQILNTSFESPVPAPLFDALPALSRTAYAQLVLPPVGFPKTHNIPCVLHLPGTGDHGFARRRELALPLVHKGVASLFLEGPFHGLRRPAAQKGAKLFHVTDLLLQGRVTIEESRCLLHWMEQQGFGPMGVCGMSMGGVHASMVAALHPTSLATIPLLGELLLLPLLPLPSWATGAVRKSEVVNVIIIDIVQYMVSVITIDGEQYMVSFIAIDGEQYMVNYLIID</sequence>
<dbReference type="Pfam" id="PF09752">
    <property type="entry name" value="ABHD18"/>
    <property type="match status" value="1"/>
</dbReference>
<protein>
    <submittedName>
        <fullName evidence="1">Uncharacterized protein</fullName>
    </submittedName>
</protein>
<gene>
    <name evidence="1" type="ORF">CYMTET_18132</name>
</gene>
<dbReference type="PANTHER" id="PTHR13617">
    <property type="entry name" value="PROTEIN ABHD18"/>
    <property type="match status" value="1"/>
</dbReference>
<reference evidence="1 2" key="1">
    <citation type="journal article" date="2015" name="Genome Biol. Evol.">
        <title>Comparative Genomics of a Bacterivorous Green Alga Reveals Evolutionary Causalities and Consequences of Phago-Mixotrophic Mode of Nutrition.</title>
        <authorList>
            <person name="Burns J.A."/>
            <person name="Paasch A."/>
            <person name="Narechania A."/>
            <person name="Kim E."/>
        </authorList>
    </citation>
    <scope>NUCLEOTIDE SEQUENCE [LARGE SCALE GENOMIC DNA]</scope>
    <source>
        <strain evidence="1 2">PLY_AMNH</strain>
    </source>
</reference>
<organism evidence="1 2">
    <name type="scientific">Cymbomonas tetramitiformis</name>
    <dbReference type="NCBI Taxonomy" id="36881"/>
    <lineage>
        <taxon>Eukaryota</taxon>
        <taxon>Viridiplantae</taxon>
        <taxon>Chlorophyta</taxon>
        <taxon>Pyramimonadophyceae</taxon>
        <taxon>Pyramimonadales</taxon>
        <taxon>Pyramimonadaceae</taxon>
        <taxon>Cymbomonas</taxon>
    </lineage>
</organism>
<dbReference type="InterPro" id="IPR019149">
    <property type="entry name" value="ABHD18"/>
</dbReference>
<dbReference type="EMBL" id="LGRX02008346">
    <property type="protein sequence ID" value="KAK3273638.1"/>
    <property type="molecule type" value="Genomic_DNA"/>
</dbReference>
<comment type="caution">
    <text evidence="1">The sequence shown here is derived from an EMBL/GenBank/DDBJ whole genome shotgun (WGS) entry which is preliminary data.</text>
</comment>
<evidence type="ECO:0000313" key="2">
    <source>
        <dbReference type="Proteomes" id="UP001190700"/>
    </source>
</evidence>
<feature type="non-terminal residue" evidence="1">
    <location>
        <position position="306"/>
    </location>
</feature>
<dbReference type="AlphaFoldDB" id="A0AAE0G9B2"/>